<dbReference type="InterPro" id="IPR012674">
    <property type="entry name" value="Calycin"/>
</dbReference>
<accession>V4AYR8</accession>
<dbReference type="InterPro" id="IPR000566">
    <property type="entry name" value="Lipocln_cytosolic_FA-bd_dom"/>
</dbReference>
<keyword evidence="8" id="KW-1185">Reference proteome</keyword>
<dbReference type="KEGG" id="lgi:LOTGIDRAFT_156771"/>
<evidence type="ECO:0000256" key="1">
    <source>
        <dbReference type="ARBA" id="ARBA00006889"/>
    </source>
</evidence>
<evidence type="ECO:0000256" key="3">
    <source>
        <dbReference type="ARBA" id="ARBA00023157"/>
    </source>
</evidence>
<evidence type="ECO:0000313" key="7">
    <source>
        <dbReference type="EMBL" id="ESP02823.1"/>
    </source>
</evidence>
<protein>
    <recommendedName>
        <fullName evidence="6">Lipocalin/cytosolic fatty-acid binding domain-containing protein</fullName>
    </recommendedName>
</protein>
<dbReference type="PANTHER" id="PTHR10612">
    <property type="entry name" value="APOLIPOPROTEIN D"/>
    <property type="match status" value="1"/>
</dbReference>
<comment type="similarity">
    <text evidence="1 4 5">Belongs to the calycin superfamily. Lipocalin family.</text>
</comment>
<sequence>MASAFAVALVALQFGLTTANDATCILDDIQVQDNFDLKKYLGKWYEIYWILPFDINDPFTDYNHVYEEVNSTHFVSHITGRSYEGKCFYNDVHFEIIGNSKFIKIEDSDKPFWVLKTDYDNYSATYGCDEKFENGTCNKARGWIWSRNKSMSLEHFNQAKNALESACIPTSELLKTKQTNRE</sequence>
<feature type="chain" id="PRO_5013434936" description="Lipocalin/cytosolic fatty-acid binding domain-containing protein" evidence="4">
    <location>
        <begin position="20"/>
        <end position="182"/>
    </location>
</feature>
<dbReference type="OMA" id="YTHEYIR"/>
<dbReference type="AlphaFoldDB" id="V4AYR8"/>
<proteinExistence type="inferred from homology"/>
<dbReference type="GO" id="GO:0005737">
    <property type="term" value="C:cytoplasm"/>
    <property type="evidence" value="ECO:0007669"/>
    <property type="project" value="TreeGrafter"/>
</dbReference>
<dbReference type="RefSeq" id="XP_009046293.1">
    <property type="nucleotide sequence ID" value="XM_009048045.1"/>
</dbReference>
<dbReference type="OrthoDB" id="565904at2759"/>
<dbReference type="EMBL" id="KB200129">
    <property type="protein sequence ID" value="ESP02823.1"/>
    <property type="molecule type" value="Genomic_DNA"/>
</dbReference>
<evidence type="ECO:0000256" key="4">
    <source>
        <dbReference type="PIRNR" id="PIRNR036893"/>
    </source>
</evidence>
<dbReference type="Gene3D" id="2.40.128.20">
    <property type="match status" value="1"/>
</dbReference>
<evidence type="ECO:0000259" key="6">
    <source>
        <dbReference type="Pfam" id="PF00061"/>
    </source>
</evidence>
<dbReference type="HOGENOM" id="CLU_068449_2_1_1"/>
<dbReference type="PRINTS" id="PR01273">
    <property type="entry name" value="INVTBRTCOLOR"/>
</dbReference>
<name>V4AYR8_LOTGI</name>
<dbReference type="SUPFAM" id="SSF50814">
    <property type="entry name" value="Lipocalins"/>
    <property type="match status" value="1"/>
</dbReference>
<dbReference type="InterPro" id="IPR022271">
    <property type="entry name" value="Lipocalin_ApoD"/>
</dbReference>
<feature type="signal peptide" evidence="4">
    <location>
        <begin position="1"/>
        <end position="19"/>
    </location>
</feature>
<dbReference type="CTD" id="20237101"/>
<dbReference type="GO" id="GO:0008289">
    <property type="term" value="F:lipid binding"/>
    <property type="evidence" value="ECO:0007669"/>
    <property type="project" value="UniProtKB-KW"/>
</dbReference>
<dbReference type="PANTHER" id="PTHR10612:SF34">
    <property type="entry name" value="APOLIPOPROTEIN D"/>
    <property type="match status" value="1"/>
</dbReference>
<evidence type="ECO:0000256" key="5">
    <source>
        <dbReference type="RuleBase" id="RU003695"/>
    </source>
</evidence>
<dbReference type="PIRSF" id="PIRSF036893">
    <property type="entry name" value="Lipocalin_ApoD"/>
    <property type="match status" value="1"/>
</dbReference>
<dbReference type="Pfam" id="PF00061">
    <property type="entry name" value="Lipocalin"/>
    <property type="match status" value="1"/>
</dbReference>
<dbReference type="PROSITE" id="PS00213">
    <property type="entry name" value="LIPOCALIN"/>
    <property type="match status" value="1"/>
</dbReference>
<dbReference type="GO" id="GO:0000302">
    <property type="term" value="P:response to reactive oxygen species"/>
    <property type="evidence" value="ECO:0007669"/>
    <property type="project" value="TreeGrafter"/>
</dbReference>
<keyword evidence="2" id="KW-0446">Lipid-binding</keyword>
<reference evidence="7 8" key="1">
    <citation type="journal article" date="2013" name="Nature">
        <title>Insights into bilaterian evolution from three spiralian genomes.</title>
        <authorList>
            <person name="Simakov O."/>
            <person name="Marletaz F."/>
            <person name="Cho S.J."/>
            <person name="Edsinger-Gonzales E."/>
            <person name="Havlak P."/>
            <person name="Hellsten U."/>
            <person name="Kuo D.H."/>
            <person name="Larsson T."/>
            <person name="Lv J."/>
            <person name="Arendt D."/>
            <person name="Savage R."/>
            <person name="Osoegawa K."/>
            <person name="de Jong P."/>
            <person name="Grimwood J."/>
            <person name="Chapman J.A."/>
            <person name="Shapiro H."/>
            <person name="Aerts A."/>
            <person name="Otillar R.P."/>
            <person name="Terry A.Y."/>
            <person name="Boore J.L."/>
            <person name="Grigoriev I.V."/>
            <person name="Lindberg D.R."/>
            <person name="Seaver E.C."/>
            <person name="Weisblat D.A."/>
            <person name="Putnam N.H."/>
            <person name="Rokhsar D.S."/>
        </authorList>
    </citation>
    <scope>NUCLEOTIDE SEQUENCE [LARGE SCALE GENOMIC DNA]</scope>
</reference>
<evidence type="ECO:0000256" key="2">
    <source>
        <dbReference type="ARBA" id="ARBA00023121"/>
    </source>
</evidence>
<dbReference type="InterPro" id="IPR003057">
    <property type="entry name" value="Invtbrt_color"/>
</dbReference>
<dbReference type="GeneID" id="20237101"/>
<organism evidence="7 8">
    <name type="scientific">Lottia gigantea</name>
    <name type="common">Giant owl limpet</name>
    <dbReference type="NCBI Taxonomy" id="225164"/>
    <lineage>
        <taxon>Eukaryota</taxon>
        <taxon>Metazoa</taxon>
        <taxon>Spiralia</taxon>
        <taxon>Lophotrochozoa</taxon>
        <taxon>Mollusca</taxon>
        <taxon>Gastropoda</taxon>
        <taxon>Patellogastropoda</taxon>
        <taxon>Lottioidea</taxon>
        <taxon>Lottiidae</taxon>
        <taxon>Lottia</taxon>
    </lineage>
</organism>
<dbReference type="GO" id="GO:0031409">
    <property type="term" value="F:pigment binding"/>
    <property type="evidence" value="ECO:0007669"/>
    <property type="project" value="InterPro"/>
</dbReference>
<dbReference type="Proteomes" id="UP000030746">
    <property type="component" value="Unassembled WGS sequence"/>
</dbReference>
<feature type="domain" description="Lipocalin/cytosolic fatty-acid binding" evidence="6">
    <location>
        <begin position="42"/>
        <end position="179"/>
    </location>
</feature>
<dbReference type="InterPro" id="IPR022272">
    <property type="entry name" value="Lipocalin_CS"/>
</dbReference>
<gene>
    <name evidence="7" type="ORF">LOTGIDRAFT_156771</name>
</gene>
<keyword evidence="4" id="KW-0732">Signal</keyword>
<keyword evidence="3" id="KW-1015">Disulfide bond</keyword>
<evidence type="ECO:0000313" key="8">
    <source>
        <dbReference type="Proteomes" id="UP000030746"/>
    </source>
</evidence>
<dbReference type="GO" id="GO:0006629">
    <property type="term" value="P:lipid metabolic process"/>
    <property type="evidence" value="ECO:0007669"/>
    <property type="project" value="TreeGrafter"/>
</dbReference>